<evidence type="ECO:0000259" key="4">
    <source>
        <dbReference type="Pfam" id="PF13359"/>
    </source>
</evidence>
<accession>A0A8C6SK53</accession>
<evidence type="ECO:0008006" key="8">
    <source>
        <dbReference type="Google" id="ProtNLM"/>
    </source>
</evidence>
<dbReference type="Proteomes" id="UP000694523">
    <property type="component" value="Unplaced"/>
</dbReference>
<evidence type="ECO:0000313" key="6">
    <source>
        <dbReference type="Ensembl" id="ENSNMLP00000008028.1"/>
    </source>
</evidence>
<dbReference type="Pfam" id="PF13359">
    <property type="entry name" value="DDE_Tnp_4"/>
    <property type="match status" value="1"/>
</dbReference>
<comment type="cofactor">
    <cofactor evidence="1">
        <name>a divalent metal cation</name>
        <dbReference type="ChEBI" id="CHEBI:60240"/>
    </cofactor>
</comment>
<dbReference type="InterPro" id="IPR027806">
    <property type="entry name" value="HARBI1_dom"/>
</dbReference>
<feature type="domain" description="DDE Tnp4" evidence="4">
    <location>
        <begin position="286"/>
        <end position="445"/>
    </location>
</feature>
<sequence>MSVLGPNQHNTRDPKILLWTQIMAFIIVSLFIFLGEASMDAESPDFVPSVFTYKQQASVPVQKIERLARKRRREALKMEQNGHSYSNEVLVPDEESADMDHVPLLHDREEEEAETEPEPMVTQKTYNALSQKYEQLNNDYFKLRTDFYTLREENQKLKEELHQSHFTFATVKSKATYLLFLTGLTSTIFSWIMTKLKPSVLQQVPCLKLEDHLLLVLMKLRLGLSNRDLAYRFNIFESQVSRIVRFWFPVMAAVLKPLIKWPSKGAALKSMPIAFRRNFRRCRCIIDCTEIFLERPSDLTARAQTWSNYKHNNTIKYLVGITPAGAVSFLSTGWGGRVSDKQITLESGFLSHLEPGDDILADRGFLIRDELAAYGATLRIPSFTKGKSQLPAREVHSSRKLSHVRIHVERVISKWKSFKVLHSVIPISQVDLLDDMVTVCGALTNLCKSVVPKRESVSSMKDCVMV</sequence>
<dbReference type="Pfam" id="PF13613">
    <property type="entry name" value="HTH_Tnp_4"/>
    <property type="match status" value="1"/>
</dbReference>
<dbReference type="AlphaFoldDB" id="A0A8C6SK53"/>
<keyword evidence="3" id="KW-0472">Membrane</keyword>
<evidence type="ECO:0000256" key="2">
    <source>
        <dbReference type="ARBA" id="ARBA00022723"/>
    </source>
</evidence>
<evidence type="ECO:0000256" key="3">
    <source>
        <dbReference type="SAM" id="Phobius"/>
    </source>
</evidence>
<dbReference type="InterPro" id="IPR027805">
    <property type="entry name" value="Transposase_HTH_dom"/>
</dbReference>
<dbReference type="PANTHER" id="PTHR23080">
    <property type="entry name" value="THAP DOMAIN PROTEIN"/>
    <property type="match status" value="1"/>
</dbReference>
<proteinExistence type="predicted"/>
<feature type="domain" description="Transposase Helix-turn-helix" evidence="5">
    <location>
        <begin position="206"/>
        <end position="257"/>
    </location>
</feature>
<organism evidence="6 7">
    <name type="scientific">Neogobius melanostomus</name>
    <name type="common">round goby</name>
    <dbReference type="NCBI Taxonomy" id="47308"/>
    <lineage>
        <taxon>Eukaryota</taxon>
        <taxon>Metazoa</taxon>
        <taxon>Chordata</taxon>
        <taxon>Craniata</taxon>
        <taxon>Vertebrata</taxon>
        <taxon>Euteleostomi</taxon>
        <taxon>Actinopterygii</taxon>
        <taxon>Neopterygii</taxon>
        <taxon>Teleostei</taxon>
        <taxon>Neoteleostei</taxon>
        <taxon>Acanthomorphata</taxon>
        <taxon>Gobiaria</taxon>
        <taxon>Gobiiformes</taxon>
        <taxon>Gobioidei</taxon>
        <taxon>Gobiidae</taxon>
        <taxon>Benthophilinae</taxon>
        <taxon>Neogobiini</taxon>
        <taxon>Neogobius</taxon>
    </lineage>
</organism>
<evidence type="ECO:0000256" key="1">
    <source>
        <dbReference type="ARBA" id="ARBA00001968"/>
    </source>
</evidence>
<feature type="transmembrane region" description="Helical" evidence="3">
    <location>
        <begin position="16"/>
        <end position="34"/>
    </location>
</feature>
<keyword evidence="2" id="KW-0479">Metal-binding</keyword>
<keyword evidence="3" id="KW-0812">Transmembrane</keyword>
<dbReference type="Ensembl" id="ENSNMLT00000009128.1">
    <property type="protein sequence ID" value="ENSNMLP00000008028.1"/>
    <property type="gene ID" value="ENSNMLG00000005703.1"/>
</dbReference>
<name>A0A8C6SK53_9GOBI</name>
<reference evidence="6" key="2">
    <citation type="submission" date="2025-09" db="UniProtKB">
        <authorList>
            <consortium name="Ensembl"/>
        </authorList>
    </citation>
    <scope>IDENTIFICATION</scope>
</reference>
<keyword evidence="7" id="KW-1185">Reference proteome</keyword>
<protein>
    <recommendedName>
        <fullName evidence="8">DDE Tnp4 domain-containing protein</fullName>
    </recommendedName>
</protein>
<reference evidence="6" key="1">
    <citation type="submission" date="2025-08" db="UniProtKB">
        <authorList>
            <consortium name="Ensembl"/>
        </authorList>
    </citation>
    <scope>IDENTIFICATION</scope>
</reference>
<feature type="transmembrane region" description="Helical" evidence="3">
    <location>
        <begin position="175"/>
        <end position="193"/>
    </location>
</feature>
<keyword evidence="3" id="KW-1133">Transmembrane helix</keyword>
<evidence type="ECO:0000313" key="7">
    <source>
        <dbReference type="Proteomes" id="UP000694523"/>
    </source>
</evidence>
<evidence type="ECO:0000259" key="5">
    <source>
        <dbReference type="Pfam" id="PF13613"/>
    </source>
</evidence>
<dbReference type="GO" id="GO:0046872">
    <property type="term" value="F:metal ion binding"/>
    <property type="evidence" value="ECO:0007669"/>
    <property type="project" value="UniProtKB-KW"/>
</dbReference>